<gene>
    <name evidence="10" type="primary">OR91</name>
</gene>
<dbReference type="GO" id="GO:0005886">
    <property type="term" value="C:plasma membrane"/>
    <property type="evidence" value="ECO:0007669"/>
    <property type="project" value="UniProtKB-SubCell"/>
</dbReference>
<keyword evidence="3" id="KW-0716">Sensory transduction</keyword>
<evidence type="ECO:0000256" key="7">
    <source>
        <dbReference type="ARBA" id="ARBA00023136"/>
    </source>
</evidence>
<evidence type="ECO:0000256" key="6">
    <source>
        <dbReference type="ARBA" id="ARBA00022989"/>
    </source>
</evidence>
<keyword evidence="7" id="KW-0472">Membrane</keyword>
<dbReference type="GO" id="GO:0004984">
    <property type="term" value="F:olfactory receptor activity"/>
    <property type="evidence" value="ECO:0007669"/>
    <property type="project" value="InterPro"/>
</dbReference>
<comment type="subcellular location">
    <subcellularLocation>
        <location evidence="1">Cell membrane</location>
        <topology evidence="1">Multi-pass membrane protein</topology>
    </subcellularLocation>
</comment>
<keyword evidence="8 10" id="KW-0675">Receptor</keyword>
<dbReference type="InterPro" id="IPR004117">
    <property type="entry name" value="7tm6_olfct_rcpt"/>
</dbReference>
<dbReference type="GO" id="GO:0007165">
    <property type="term" value="P:signal transduction"/>
    <property type="evidence" value="ECO:0007669"/>
    <property type="project" value="UniProtKB-KW"/>
</dbReference>
<keyword evidence="5" id="KW-0552">Olfaction</keyword>
<evidence type="ECO:0000256" key="8">
    <source>
        <dbReference type="ARBA" id="ARBA00023170"/>
    </source>
</evidence>
<keyword evidence="6" id="KW-1133">Transmembrane helix</keyword>
<dbReference type="PANTHER" id="PTHR21137:SF35">
    <property type="entry name" value="ODORANT RECEPTOR 19A-RELATED"/>
    <property type="match status" value="1"/>
</dbReference>
<evidence type="ECO:0000256" key="1">
    <source>
        <dbReference type="ARBA" id="ARBA00004651"/>
    </source>
</evidence>
<evidence type="ECO:0000256" key="2">
    <source>
        <dbReference type="ARBA" id="ARBA00022475"/>
    </source>
</evidence>
<dbReference type="EMBL" id="OM780042">
    <property type="protein sequence ID" value="WAL35747.1"/>
    <property type="molecule type" value="mRNA"/>
</dbReference>
<name>A0A9E9C3T3_ATHDI</name>
<evidence type="ECO:0000256" key="3">
    <source>
        <dbReference type="ARBA" id="ARBA00022606"/>
    </source>
</evidence>
<evidence type="ECO:0000256" key="9">
    <source>
        <dbReference type="ARBA" id="ARBA00023224"/>
    </source>
</evidence>
<dbReference type="PANTHER" id="PTHR21137">
    <property type="entry name" value="ODORANT RECEPTOR"/>
    <property type="match status" value="1"/>
</dbReference>
<accession>A0A9E9C3T3</accession>
<organism evidence="10">
    <name type="scientific">Athetis dissimilis</name>
    <name type="common">Moth</name>
    <name type="synonym">Proxenus dissimilis</name>
    <dbReference type="NCBI Taxonomy" id="1737331"/>
    <lineage>
        <taxon>Eukaryota</taxon>
        <taxon>Metazoa</taxon>
        <taxon>Ecdysozoa</taxon>
        <taxon>Arthropoda</taxon>
        <taxon>Hexapoda</taxon>
        <taxon>Insecta</taxon>
        <taxon>Pterygota</taxon>
        <taxon>Neoptera</taxon>
        <taxon>Endopterygota</taxon>
        <taxon>Lepidoptera</taxon>
        <taxon>Glossata</taxon>
        <taxon>Ditrysia</taxon>
        <taxon>Noctuoidea</taxon>
        <taxon>Noctuidae</taxon>
        <taxon>Noctuinae</taxon>
        <taxon>Athetis</taxon>
    </lineage>
</organism>
<dbReference type="GO" id="GO:0005549">
    <property type="term" value="F:odorant binding"/>
    <property type="evidence" value="ECO:0007669"/>
    <property type="project" value="InterPro"/>
</dbReference>
<keyword evidence="2" id="KW-1003">Cell membrane</keyword>
<proteinExistence type="evidence at transcript level"/>
<sequence>MQLVSLIQYMCGTLTQLFLFCRYGDAVLNESSLGMGQGPFAAAYWCVSPRVRRELTMLGASMMTPRHLRAGPFNHLDLPSFILIVRTAYSYYAVLGQKE</sequence>
<reference evidence="10" key="1">
    <citation type="submission" date="2022-02" db="EMBL/GenBank/DDBJ databases">
        <title>Putative chemosensory receptors of Athetis dissimilis, identified by antennal transcriptome analysis.</title>
        <authorList>
            <person name="Song Y."/>
        </authorList>
    </citation>
    <scope>NUCLEOTIDE SEQUENCE</scope>
</reference>
<keyword evidence="4" id="KW-0812">Transmembrane</keyword>
<keyword evidence="9" id="KW-0807">Transducer</keyword>
<evidence type="ECO:0000313" key="10">
    <source>
        <dbReference type="EMBL" id="WAL35747.1"/>
    </source>
</evidence>
<dbReference type="AlphaFoldDB" id="A0A9E9C3T3"/>
<evidence type="ECO:0000256" key="5">
    <source>
        <dbReference type="ARBA" id="ARBA00022725"/>
    </source>
</evidence>
<protein>
    <submittedName>
        <fullName evidence="10">Olfactory receptor</fullName>
    </submittedName>
</protein>
<dbReference type="Pfam" id="PF02949">
    <property type="entry name" value="7tm_6"/>
    <property type="match status" value="1"/>
</dbReference>
<evidence type="ECO:0000256" key="4">
    <source>
        <dbReference type="ARBA" id="ARBA00022692"/>
    </source>
</evidence>